<name>A0AAU9ILK2_9CILI</name>
<dbReference type="EMBL" id="CAJZBQ010000013">
    <property type="protein sequence ID" value="CAG9314943.1"/>
    <property type="molecule type" value="Genomic_DNA"/>
</dbReference>
<protein>
    <recommendedName>
        <fullName evidence="4">NADH dehydrogenase subunit 6</fullName>
    </recommendedName>
</protein>
<evidence type="ECO:0000313" key="2">
    <source>
        <dbReference type="EMBL" id="CAG9314943.1"/>
    </source>
</evidence>
<feature type="transmembrane region" description="Helical" evidence="1">
    <location>
        <begin position="53"/>
        <end position="74"/>
    </location>
</feature>
<evidence type="ECO:0000313" key="3">
    <source>
        <dbReference type="Proteomes" id="UP001162131"/>
    </source>
</evidence>
<dbReference type="Proteomes" id="UP001162131">
    <property type="component" value="Unassembled WGS sequence"/>
</dbReference>
<feature type="transmembrane region" description="Helical" evidence="1">
    <location>
        <begin position="124"/>
        <end position="153"/>
    </location>
</feature>
<accession>A0AAU9ILK2</accession>
<keyword evidence="1" id="KW-0812">Transmembrane</keyword>
<keyword evidence="3" id="KW-1185">Reference proteome</keyword>
<gene>
    <name evidence="2" type="ORF">BSTOLATCC_MIC12721</name>
</gene>
<organism evidence="2 3">
    <name type="scientific">Blepharisma stoltei</name>
    <dbReference type="NCBI Taxonomy" id="1481888"/>
    <lineage>
        <taxon>Eukaryota</taxon>
        <taxon>Sar</taxon>
        <taxon>Alveolata</taxon>
        <taxon>Ciliophora</taxon>
        <taxon>Postciliodesmatophora</taxon>
        <taxon>Heterotrichea</taxon>
        <taxon>Heterotrichida</taxon>
        <taxon>Blepharismidae</taxon>
        <taxon>Blepharisma</taxon>
    </lineage>
</organism>
<feature type="transmembrane region" description="Helical" evidence="1">
    <location>
        <begin position="81"/>
        <end position="104"/>
    </location>
</feature>
<evidence type="ECO:0000256" key="1">
    <source>
        <dbReference type="SAM" id="Phobius"/>
    </source>
</evidence>
<sequence length="171" mass="20096">MSLDWKSKTLCGCMCGVSFIYYSYEILSHLDDWYSYEEIKEMTECSEVYAVEVWMLSQCFVWWLAILTVFTIYLELHVYKGFLVFLYLIGPVYFVCTTIIVWYLGSFIICCDEEMDECVNFYPYTHLASILVLMGLSMLLSITMNAILLTSFLGPYWSHIRASLIQYTNIF</sequence>
<evidence type="ECO:0008006" key="4">
    <source>
        <dbReference type="Google" id="ProtNLM"/>
    </source>
</evidence>
<comment type="caution">
    <text evidence="2">The sequence shown here is derived from an EMBL/GenBank/DDBJ whole genome shotgun (WGS) entry which is preliminary data.</text>
</comment>
<reference evidence="2" key="1">
    <citation type="submission" date="2021-09" db="EMBL/GenBank/DDBJ databases">
        <authorList>
            <consortium name="AG Swart"/>
            <person name="Singh M."/>
            <person name="Singh A."/>
            <person name="Seah K."/>
            <person name="Emmerich C."/>
        </authorList>
    </citation>
    <scope>NUCLEOTIDE SEQUENCE</scope>
    <source>
        <strain evidence="2">ATCC30299</strain>
    </source>
</reference>
<dbReference type="AlphaFoldDB" id="A0AAU9ILK2"/>
<keyword evidence="1" id="KW-1133">Transmembrane helix</keyword>
<keyword evidence="1" id="KW-0472">Membrane</keyword>
<proteinExistence type="predicted"/>